<dbReference type="FunFam" id="3.40.50.880:FF:000003">
    <property type="entry name" value="Anthranilate synthase component II"/>
    <property type="match status" value="1"/>
</dbReference>
<dbReference type="CDD" id="cd01743">
    <property type="entry name" value="GATase1_Anthranilate_Synthase"/>
    <property type="match status" value="1"/>
</dbReference>
<dbReference type="PRINTS" id="PR00096">
    <property type="entry name" value="GATASE"/>
</dbReference>
<feature type="domain" description="Glutamine amidotransferase" evidence="5">
    <location>
        <begin position="5"/>
        <end position="187"/>
    </location>
</feature>
<comment type="catalytic activity">
    <reaction evidence="4">
        <text>chorismate + L-glutamine = anthranilate + pyruvate + L-glutamate + H(+)</text>
        <dbReference type="Rhea" id="RHEA:21732"/>
        <dbReference type="ChEBI" id="CHEBI:15361"/>
        <dbReference type="ChEBI" id="CHEBI:15378"/>
        <dbReference type="ChEBI" id="CHEBI:16567"/>
        <dbReference type="ChEBI" id="CHEBI:29748"/>
        <dbReference type="ChEBI" id="CHEBI:29985"/>
        <dbReference type="ChEBI" id="CHEBI:58359"/>
        <dbReference type="EC" id="4.1.3.27"/>
    </reaction>
</comment>
<dbReference type="GO" id="GO:0004048">
    <property type="term" value="F:anthranilate phosphoribosyltransferase activity"/>
    <property type="evidence" value="ECO:0007669"/>
    <property type="project" value="TreeGrafter"/>
</dbReference>
<dbReference type="GO" id="GO:0002047">
    <property type="term" value="P:phenazine biosynthetic process"/>
    <property type="evidence" value="ECO:0007669"/>
    <property type="project" value="TreeGrafter"/>
</dbReference>
<geneLocation type="plasmid" evidence="6">
    <name>pTrp</name>
</geneLocation>
<name>A0A451D7R6_9GAMM</name>
<evidence type="ECO:0000259" key="5">
    <source>
        <dbReference type="Pfam" id="PF00117"/>
    </source>
</evidence>
<dbReference type="InterPro" id="IPR050472">
    <property type="entry name" value="Anth_synth/Amidotransfase"/>
</dbReference>
<dbReference type="OrthoDB" id="9806430at2"/>
<evidence type="ECO:0000313" key="8">
    <source>
        <dbReference type="Proteomes" id="UP000294344"/>
    </source>
</evidence>
<dbReference type="GO" id="GO:0004049">
    <property type="term" value="F:anthranilate synthase activity"/>
    <property type="evidence" value="ECO:0007669"/>
    <property type="project" value="UniProtKB-EC"/>
</dbReference>
<gene>
    <name evidence="6" type="primary">trpG1</name>
    <name evidence="7" type="synonym">trpG2</name>
    <name evidence="6" type="ORF">BUCICURV3402_414</name>
    <name evidence="7" type="ORF">BUCICURV3402_416</name>
</gene>
<evidence type="ECO:0000256" key="3">
    <source>
        <dbReference type="ARBA" id="ARBA00023239"/>
    </source>
</evidence>
<protein>
    <recommendedName>
        <fullName evidence="1">anthranilate synthase</fullName>
        <ecNumber evidence="1">4.1.3.27</ecNumber>
    </recommendedName>
</protein>
<dbReference type="PROSITE" id="PS51273">
    <property type="entry name" value="GATASE_TYPE_1"/>
    <property type="match status" value="1"/>
</dbReference>
<dbReference type="PANTHER" id="PTHR43418:SF2">
    <property type="entry name" value="BIFUNCTIONAL PROTEIN TRPGD"/>
    <property type="match status" value="1"/>
</dbReference>
<keyword evidence="2" id="KW-0315">Glutamine amidotransferase</keyword>
<dbReference type="PANTHER" id="PTHR43418">
    <property type="entry name" value="MULTIFUNCTIONAL TRYPTOPHAN BIOSYNTHESIS PROTEIN-RELATED"/>
    <property type="match status" value="1"/>
</dbReference>
<keyword evidence="6" id="KW-0614">Plasmid</keyword>
<evidence type="ECO:0000313" key="6">
    <source>
        <dbReference type="EMBL" id="VFP81890.1"/>
    </source>
</evidence>
<organism evidence="6 8">
    <name type="scientific">Buchnera aphidicola</name>
    <name type="common">Cinara curvipes</name>
    <dbReference type="NCBI Taxonomy" id="2518975"/>
    <lineage>
        <taxon>Bacteria</taxon>
        <taxon>Pseudomonadati</taxon>
        <taxon>Pseudomonadota</taxon>
        <taxon>Gammaproteobacteria</taxon>
        <taxon>Enterobacterales</taxon>
        <taxon>Erwiniaceae</taxon>
        <taxon>Buchnera</taxon>
    </lineage>
</organism>
<evidence type="ECO:0000256" key="1">
    <source>
        <dbReference type="ARBA" id="ARBA00012266"/>
    </source>
</evidence>
<keyword evidence="3 6" id="KW-0456">Lyase</keyword>
<dbReference type="InterPro" id="IPR017926">
    <property type="entry name" value="GATASE"/>
</dbReference>
<dbReference type="Gene3D" id="3.40.50.880">
    <property type="match status" value="1"/>
</dbReference>
<reference evidence="6 8" key="1">
    <citation type="submission" date="2019-02" db="EMBL/GenBank/DDBJ databases">
        <authorList>
            <person name="Manzano-Marin A."/>
            <person name="Manzano-Marin A."/>
        </authorList>
    </citation>
    <scope>NUCLEOTIDE SEQUENCE [LARGE SCALE GENOMIC DNA]</scope>
    <source>
        <strain evidence="6 8">BuCicurvipes</strain>
        <plasmid evidence="8">ptrp</plasmid>
    </source>
</reference>
<dbReference type="GO" id="GO:0000162">
    <property type="term" value="P:L-tryptophan biosynthetic process"/>
    <property type="evidence" value="ECO:0007669"/>
    <property type="project" value="TreeGrafter"/>
</dbReference>
<dbReference type="PRINTS" id="PR00099">
    <property type="entry name" value="CPSGATASE"/>
</dbReference>
<dbReference type="GO" id="GO:0005829">
    <property type="term" value="C:cytosol"/>
    <property type="evidence" value="ECO:0007669"/>
    <property type="project" value="TreeGrafter"/>
</dbReference>
<dbReference type="InterPro" id="IPR006221">
    <property type="entry name" value="TrpG/PapA_dom"/>
</dbReference>
<dbReference type="PRINTS" id="PR00097">
    <property type="entry name" value="ANTSNTHASEII"/>
</dbReference>
<dbReference type="Pfam" id="PF00117">
    <property type="entry name" value="GATase"/>
    <property type="match status" value="1"/>
</dbReference>
<dbReference type="Proteomes" id="UP000294344">
    <property type="component" value="Plasmid pTrp"/>
</dbReference>
<dbReference type="AlphaFoldDB" id="A0A451D7R6"/>
<dbReference type="EMBL" id="LR217712">
    <property type="protein sequence ID" value="VFP81894.1"/>
    <property type="molecule type" value="Genomic_DNA"/>
</dbReference>
<dbReference type="EMBL" id="LR217712">
    <property type="protein sequence ID" value="VFP81890.1"/>
    <property type="molecule type" value="Genomic_DNA"/>
</dbReference>
<evidence type="ECO:0000256" key="4">
    <source>
        <dbReference type="ARBA" id="ARBA00047683"/>
    </source>
</evidence>
<dbReference type="EC" id="4.1.3.27" evidence="1"/>
<proteinExistence type="predicted"/>
<accession>A0A451D7R6</accession>
<dbReference type="InterPro" id="IPR029062">
    <property type="entry name" value="Class_I_gatase-like"/>
</dbReference>
<dbReference type="RefSeq" id="WP_154029443.1">
    <property type="nucleotide sequence ID" value="NZ_LR217712.1"/>
</dbReference>
<evidence type="ECO:0000313" key="7">
    <source>
        <dbReference type="EMBL" id="VFP81894.1"/>
    </source>
</evidence>
<dbReference type="SUPFAM" id="SSF52317">
    <property type="entry name" value="Class I glutamine amidotransferase-like"/>
    <property type="match status" value="1"/>
</dbReference>
<dbReference type="NCBIfam" id="TIGR00566">
    <property type="entry name" value="trpG_papA"/>
    <property type="match status" value="1"/>
</dbReference>
<evidence type="ECO:0000256" key="2">
    <source>
        <dbReference type="ARBA" id="ARBA00022962"/>
    </source>
</evidence>
<sequence>MSNILLLDNLDSFTYNLVDSLRSFKQIVSIYRNYTPLSVLISAIECMQNPIIVLSPGPGSPNNSGCMLELIDLIKGKIPILGICLGHQAIVQSYGGTIDLASEPMHGKTSPILHDQKDMFFNLPNPLLVARYHSLLCTSIPSSLNVNAYHYTAVMAVKHNRDRICGFQFHPESILTPMGSTLLYQTLLWLRMKK</sequence>